<name>A0A6J7XH29_9CAUD</name>
<keyword evidence="2" id="KW-0812">Transmembrane</keyword>
<keyword evidence="2" id="KW-0472">Membrane</keyword>
<evidence type="ECO:0000256" key="2">
    <source>
        <dbReference type="SAM" id="Phobius"/>
    </source>
</evidence>
<keyword evidence="2" id="KW-1133">Transmembrane helix</keyword>
<evidence type="ECO:0000313" key="5">
    <source>
        <dbReference type="EMBL" id="CAB4193457.1"/>
    </source>
</evidence>
<keyword evidence="1" id="KW-0175">Coiled coil</keyword>
<sequence>MESIDTSSISQLIVAFVLALVSIAVGIQVLIKNWKSSNSESALLKIMHEEIERMSSLNSALSGEIGKLQLELINLSMQLTSLTIENKKLQNEISNLNNEVARLHVMMRNQINIGDT</sequence>
<dbReference type="EMBL" id="LR797435">
    <property type="protein sequence ID" value="CAB4216065.1"/>
    <property type="molecule type" value="Genomic_DNA"/>
</dbReference>
<reference evidence="7" key="1">
    <citation type="submission" date="2020-05" db="EMBL/GenBank/DDBJ databases">
        <authorList>
            <person name="Chiriac C."/>
            <person name="Salcher M."/>
            <person name="Ghai R."/>
            <person name="Kavagutti S V."/>
        </authorList>
    </citation>
    <scope>NUCLEOTIDE SEQUENCE</scope>
</reference>
<dbReference type="EMBL" id="LR796912">
    <property type="protein sequence ID" value="CAB4175241.1"/>
    <property type="molecule type" value="Genomic_DNA"/>
</dbReference>
<proteinExistence type="predicted"/>
<evidence type="ECO:0000313" key="6">
    <source>
        <dbReference type="EMBL" id="CAB4216065.1"/>
    </source>
</evidence>
<dbReference type="EMBL" id="LR797079">
    <property type="protein sequence ID" value="CAB4185410.1"/>
    <property type="molecule type" value="Genomic_DNA"/>
</dbReference>
<accession>A0A6J7XH29</accession>
<feature type="transmembrane region" description="Helical" evidence="2">
    <location>
        <begin position="12"/>
        <end position="31"/>
    </location>
</feature>
<organism evidence="7">
    <name type="scientific">uncultured Caudovirales phage</name>
    <dbReference type="NCBI Taxonomy" id="2100421"/>
    <lineage>
        <taxon>Viruses</taxon>
        <taxon>Duplodnaviria</taxon>
        <taxon>Heunggongvirae</taxon>
        <taxon>Uroviricota</taxon>
        <taxon>Caudoviricetes</taxon>
        <taxon>Peduoviridae</taxon>
        <taxon>Maltschvirus</taxon>
        <taxon>Maltschvirus maltsch</taxon>
    </lineage>
</organism>
<evidence type="ECO:0000313" key="7">
    <source>
        <dbReference type="EMBL" id="CAB5230723.1"/>
    </source>
</evidence>
<dbReference type="EMBL" id="LR798422">
    <property type="protein sequence ID" value="CAB5230723.1"/>
    <property type="molecule type" value="Genomic_DNA"/>
</dbReference>
<evidence type="ECO:0000313" key="4">
    <source>
        <dbReference type="EMBL" id="CAB4185410.1"/>
    </source>
</evidence>
<gene>
    <name evidence="4" type="ORF">UFOVP1123_66</name>
    <name evidence="5" type="ORF">UFOVP1239_84</name>
    <name evidence="6" type="ORF">UFOVP1484_70</name>
    <name evidence="7" type="ORF">UFOVP1577_76</name>
    <name evidence="3" type="ORF">UFOVP961_138</name>
</gene>
<feature type="coiled-coil region" evidence="1">
    <location>
        <begin position="72"/>
        <end position="106"/>
    </location>
</feature>
<evidence type="ECO:0000256" key="1">
    <source>
        <dbReference type="SAM" id="Coils"/>
    </source>
</evidence>
<protein>
    <submittedName>
        <fullName evidence="7">Uncharacterized protein</fullName>
    </submittedName>
</protein>
<evidence type="ECO:0000313" key="3">
    <source>
        <dbReference type="EMBL" id="CAB4175241.1"/>
    </source>
</evidence>
<dbReference type="EMBL" id="LR797194">
    <property type="protein sequence ID" value="CAB4193457.1"/>
    <property type="molecule type" value="Genomic_DNA"/>
</dbReference>